<gene>
    <name evidence="1" type="ORF">U2F25_09560</name>
</gene>
<dbReference type="Proteomes" id="UP001290101">
    <property type="component" value="Unassembled WGS sequence"/>
</dbReference>
<keyword evidence="2" id="KW-1185">Reference proteome</keyword>
<proteinExistence type="predicted"/>
<name>A0ABU5JAZ6_9ACTN</name>
<dbReference type="RefSeq" id="WP_322440001.1">
    <property type="nucleotide sequence ID" value="NZ_JAXOTQ010000009.1"/>
</dbReference>
<protein>
    <recommendedName>
        <fullName evidence="3">MarR family transcriptional regulator</fullName>
    </recommendedName>
</protein>
<evidence type="ECO:0000313" key="2">
    <source>
        <dbReference type="Proteomes" id="UP001290101"/>
    </source>
</evidence>
<sequence length="195" mass="20904">MHAISALSRPGDSIAYTAGRTTITLQYVRDGAYTVTVYQGTYRVEDQCGSYTTEPIARSVAHLYAELAKAEADAEGSAAPVASLPAVALQGSHRQVRPTMAGAQLADVTDPQHRALATAVAFGRVTRGGGTYQESVATLRALARKGLVRLHMRPGRRYDIDHATLTAAGERELARLDAEATRREQRNDQLATLAA</sequence>
<accession>A0ABU5JAZ6</accession>
<evidence type="ECO:0000313" key="1">
    <source>
        <dbReference type="EMBL" id="MDZ5489710.1"/>
    </source>
</evidence>
<comment type="caution">
    <text evidence="1">The sequence shown here is derived from an EMBL/GenBank/DDBJ whole genome shotgun (WGS) entry which is preliminary data.</text>
</comment>
<dbReference type="EMBL" id="JAXOTQ010000009">
    <property type="protein sequence ID" value="MDZ5489710.1"/>
    <property type="molecule type" value="Genomic_DNA"/>
</dbReference>
<evidence type="ECO:0008006" key="3">
    <source>
        <dbReference type="Google" id="ProtNLM"/>
    </source>
</evidence>
<reference evidence="1 2" key="1">
    <citation type="submission" date="2023-12" db="EMBL/GenBank/DDBJ databases">
        <title>Micromonospora sp. nov., isolated from Atacama Desert.</title>
        <authorList>
            <person name="Carro L."/>
            <person name="Golinska P."/>
            <person name="Klenk H.-P."/>
            <person name="Goodfellow M."/>
        </authorList>
    </citation>
    <scope>NUCLEOTIDE SEQUENCE [LARGE SCALE GENOMIC DNA]</scope>
    <source>
        <strain evidence="1 2">4G53</strain>
    </source>
</reference>
<organism evidence="1 2">
    <name type="scientific">Micromonospora sicca</name>
    <dbReference type="NCBI Taxonomy" id="2202420"/>
    <lineage>
        <taxon>Bacteria</taxon>
        <taxon>Bacillati</taxon>
        <taxon>Actinomycetota</taxon>
        <taxon>Actinomycetes</taxon>
        <taxon>Micromonosporales</taxon>
        <taxon>Micromonosporaceae</taxon>
        <taxon>Micromonospora</taxon>
    </lineage>
</organism>